<protein>
    <submittedName>
        <fullName evidence="3">Retrovirus-related pol polyprotein from transposon TNT 1-94</fullName>
    </submittedName>
</protein>
<feature type="compositionally biased region" description="Low complexity" evidence="1">
    <location>
        <begin position="985"/>
        <end position="1000"/>
    </location>
</feature>
<dbReference type="InterPro" id="IPR013103">
    <property type="entry name" value="RVT_2"/>
</dbReference>
<evidence type="ECO:0000313" key="4">
    <source>
        <dbReference type="Proteomes" id="UP001151760"/>
    </source>
</evidence>
<comment type="caution">
    <text evidence="3">The sequence shown here is derived from an EMBL/GenBank/DDBJ whole genome shotgun (WGS) entry which is preliminary data.</text>
</comment>
<feature type="compositionally biased region" description="Basic and acidic residues" evidence="1">
    <location>
        <begin position="1035"/>
        <end position="1049"/>
    </location>
</feature>
<dbReference type="Proteomes" id="UP001151760">
    <property type="component" value="Unassembled WGS sequence"/>
</dbReference>
<accession>A0ABQ5DK81</accession>
<dbReference type="EMBL" id="BQNB010015327">
    <property type="protein sequence ID" value="GJT38747.1"/>
    <property type="molecule type" value="Genomic_DNA"/>
</dbReference>
<organism evidence="3 4">
    <name type="scientific">Tanacetum coccineum</name>
    <dbReference type="NCBI Taxonomy" id="301880"/>
    <lineage>
        <taxon>Eukaryota</taxon>
        <taxon>Viridiplantae</taxon>
        <taxon>Streptophyta</taxon>
        <taxon>Embryophyta</taxon>
        <taxon>Tracheophyta</taxon>
        <taxon>Spermatophyta</taxon>
        <taxon>Magnoliopsida</taxon>
        <taxon>eudicotyledons</taxon>
        <taxon>Gunneridae</taxon>
        <taxon>Pentapetalae</taxon>
        <taxon>asterids</taxon>
        <taxon>campanulids</taxon>
        <taxon>Asterales</taxon>
        <taxon>Asteraceae</taxon>
        <taxon>Asteroideae</taxon>
        <taxon>Anthemideae</taxon>
        <taxon>Anthemidinae</taxon>
        <taxon>Tanacetum</taxon>
    </lineage>
</organism>
<keyword evidence="4" id="KW-1185">Reference proteome</keyword>
<reference evidence="3" key="2">
    <citation type="submission" date="2022-01" db="EMBL/GenBank/DDBJ databases">
        <authorList>
            <person name="Yamashiro T."/>
            <person name="Shiraishi A."/>
            <person name="Satake H."/>
            <person name="Nakayama K."/>
        </authorList>
    </citation>
    <scope>NUCLEOTIDE SEQUENCE</scope>
</reference>
<evidence type="ECO:0000313" key="3">
    <source>
        <dbReference type="EMBL" id="GJT38747.1"/>
    </source>
</evidence>
<feature type="compositionally biased region" description="Gly residues" evidence="1">
    <location>
        <begin position="71"/>
        <end position="83"/>
    </location>
</feature>
<evidence type="ECO:0000259" key="2">
    <source>
        <dbReference type="Pfam" id="PF07727"/>
    </source>
</evidence>
<feature type="region of interest" description="Disordered" evidence="1">
    <location>
        <begin position="945"/>
        <end position="1057"/>
    </location>
</feature>
<feature type="region of interest" description="Disordered" evidence="1">
    <location>
        <begin position="66"/>
        <end position="87"/>
    </location>
</feature>
<feature type="region of interest" description="Disordered" evidence="1">
    <location>
        <begin position="509"/>
        <end position="550"/>
    </location>
</feature>
<dbReference type="Pfam" id="PF07727">
    <property type="entry name" value="RVT_2"/>
    <property type="match status" value="1"/>
</dbReference>
<name>A0ABQ5DK81_9ASTR</name>
<reference evidence="3" key="1">
    <citation type="journal article" date="2022" name="Int. J. Mol. Sci.">
        <title>Draft Genome of Tanacetum Coccineum: Genomic Comparison of Closely Related Tanacetum-Family Plants.</title>
        <authorList>
            <person name="Yamashiro T."/>
            <person name="Shiraishi A."/>
            <person name="Nakayama K."/>
            <person name="Satake H."/>
        </authorList>
    </citation>
    <scope>NUCLEOTIDE SEQUENCE</scope>
</reference>
<feature type="compositionally biased region" description="Basic and acidic residues" evidence="1">
    <location>
        <begin position="609"/>
        <end position="620"/>
    </location>
</feature>
<feature type="compositionally biased region" description="Acidic residues" evidence="1">
    <location>
        <begin position="677"/>
        <end position="686"/>
    </location>
</feature>
<dbReference type="SUPFAM" id="SSF56672">
    <property type="entry name" value="DNA/RNA polymerases"/>
    <property type="match status" value="1"/>
</dbReference>
<sequence length="1244" mass="139758">MEMVVVRDDGGAWRGRWCRGDDGSGVGGVDSGCSGVGGVVVDIGAWTSGSSRSGGGERFGARLEYSPENFSGGGGGGRNPAGGGRRKIERERENQQEYNDLPNGRQNGFLKWLDQRRGLCFSTRRICGSGQPIACVQAQKALYGLKQAPRAWYDMLPSFLISQHFSKGVVDPTLFTWKAGNDLLLVQIYVDDIIFSSTNTALCNEFANLMNTKFKLSMMGHMSLFLGLQIAQNTPMVEKNKLDEDLQWTPVDATLYRGMIRSLMYLTSRNINMRPVLKGYQIMSQQQFKRRVPGFRTLERSTSGMSSFIVGRVVLKSLWKRSPTNQILLSIHKIPLDCDNKVQLLYAGHTLQTLQDQSTSMHAPLFIKEQNTIKKIRDTDAYSFKIDKKKCRVDTEVFREILQIFTRLHNQDFIVPPSKDELIPFIQELGYSRKCDMLSAIHTDQMHQQWRTFADIINRCISRKTTRLDRLRESRAQVFYSQENKEVQESCFTLKEIISCLRRRTLKKPKKAKKPAKKSTTVPKAGVVIGDTPGVSVSKKKASAKGDRGKGMELLSDAALLEAAQVKEAFQKSKKDSHMLLASGSGDRVGSQLKVLDESQDKTTSTKLRVLDVSKDHSESENESWGDSEDNDSNDDVSKGDDDDADSAGDGDNDASDNESTNSAEEENPDLTLKDDKEEETQDDEYVYTSDSYASTDEETNDDYREFDGEEYNKLYKDVNVTSNSFEQVVDDAHVTLTTTQKTEGSMQSSFVSSEFTSKFLNLDNVPLADNEVTSMMNVKVNHEESSTQAPPLLTVHVTVIPVTSTAAATTITLIITPITPIPQLSTPNPVPTTELLTSLIPALPDFESLFGLDQRVSALEQELSQVKQVDHYAQILAQIPAIKKAQAEKEKYIDIIKKSVKEIIKDEDKSQLPQILPKEISDFATHLEKDLFDSYGKVYSLKRGREDKDKDEDPLAGSDQGLKKRKTSKDVEPLTGSKSKKSKSSSSKGTKSQPKTSGKFVQAEEPVFETADTKMPQDQGGDLCNTEDQPNVEEASKHDWFKKPERPSTPDPDWNAGKQIYFRPPQTWISQIAKHLVGPAFNLLKGTCKSRVELDYHLEECYKAVNDRLDWHNPKVHVYPFDLSKLLPLVEDRGRQVVPANYFFNNDLEYLKGGSFSSKYITSTTKTKAAKYDNIEGIEDMVPMLMRSDELYKFCDGTLSSVRTVIHDIASNLRLDYLPKRKWSNLDRQRSHIMIKAIDKLKF</sequence>
<proteinExistence type="predicted"/>
<dbReference type="InterPro" id="IPR043502">
    <property type="entry name" value="DNA/RNA_pol_sf"/>
</dbReference>
<evidence type="ECO:0000256" key="1">
    <source>
        <dbReference type="SAM" id="MobiDB-lite"/>
    </source>
</evidence>
<gene>
    <name evidence="3" type="ORF">Tco_0938612</name>
</gene>
<feature type="region of interest" description="Disordered" evidence="1">
    <location>
        <begin position="592"/>
        <end position="702"/>
    </location>
</feature>
<feature type="compositionally biased region" description="Acidic residues" evidence="1">
    <location>
        <begin position="621"/>
        <end position="657"/>
    </location>
</feature>
<feature type="compositionally biased region" description="Basic and acidic residues" evidence="1">
    <location>
        <begin position="945"/>
        <end position="954"/>
    </location>
</feature>
<feature type="domain" description="Reverse transcriptase Ty1/copia-type" evidence="2">
    <location>
        <begin position="131"/>
        <end position="237"/>
    </location>
</feature>